<accession>A0A1H8R3B7</accession>
<keyword evidence="2" id="KW-1185">Reference proteome</keyword>
<dbReference type="RefSeq" id="WP_091940653.1">
    <property type="nucleotide sequence ID" value="NZ_FOEE01000002.1"/>
</dbReference>
<evidence type="ECO:0000313" key="2">
    <source>
        <dbReference type="Proteomes" id="UP000198960"/>
    </source>
</evidence>
<dbReference type="InterPro" id="IPR007362">
    <property type="entry name" value="DUF429"/>
</dbReference>
<dbReference type="Proteomes" id="UP000198960">
    <property type="component" value="Unassembled WGS sequence"/>
</dbReference>
<dbReference type="EMBL" id="FOEE01000002">
    <property type="protein sequence ID" value="SEO60668.1"/>
    <property type="molecule type" value="Genomic_DNA"/>
</dbReference>
<sequence>MAVLGVDGCRGRWAGALLEGRSVRLLLLDDVPAVLAVPGVRVERIRALEPAMDVLDACAAAWSARRIADGTAECVGEDSPDSRGRPMRVHW</sequence>
<protein>
    <recommendedName>
        <fullName evidence="3">DUF429 domain-containing protein</fullName>
    </recommendedName>
</protein>
<dbReference type="STRING" id="673521.SAMN05660991_00959"/>
<evidence type="ECO:0008006" key="3">
    <source>
        <dbReference type="Google" id="ProtNLM"/>
    </source>
</evidence>
<dbReference type="Pfam" id="PF04250">
    <property type="entry name" value="DUF429"/>
    <property type="match status" value="1"/>
</dbReference>
<gene>
    <name evidence="1" type="ORF">SAMN05660991_00959</name>
</gene>
<dbReference type="AlphaFoldDB" id="A0A1H8R3B7"/>
<name>A0A1H8R3B7_9ACTN</name>
<organism evidence="1 2">
    <name type="scientific">Trujillonella endophytica</name>
    <dbReference type="NCBI Taxonomy" id="673521"/>
    <lineage>
        <taxon>Bacteria</taxon>
        <taxon>Bacillati</taxon>
        <taxon>Actinomycetota</taxon>
        <taxon>Actinomycetes</taxon>
        <taxon>Geodermatophilales</taxon>
        <taxon>Geodermatophilaceae</taxon>
        <taxon>Trujillonella</taxon>
    </lineage>
</organism>
<evidence type="ECO:0000313" key="1">
    <source>
        <dbReference type="EMBL" id="SEO60668.1"/>
    </source>
</evidence>
<reference evidence="2" key="1">
    <citation type="submission" date="2016-10" db="EMBL/GenBank/DDBJ databases">
        <authorList>
            <person name="Varghese N."/>
            <person name="Submissions S."/>
        </authorList>
    </citation>
    <scope>NUCLEOTIDE SEQUENCE [LARGE SCALE GENOMIC DNA]</scope>
    <source>
        <strain evidence="2">DSM 45413</strain>
    </source>
</reference>
<proteinExistence type="predicted"/>